<feature type="transmembrane region" description="Helical" evidence="15">
    <location>
        <begin position="727"/>
        <end position="754"/>
    </location>
</feature>
<feature type="compositionally biased region" description="Low complexity" evidence="16">
    <location>
        <begin position="662"/>
        <end position="692"/>
    </location>
</feature>
<comment type="subcellular location">
    <subcellularLocation>
        <location evidence="15">Cell membrane</location>
        <topology evidence="15">Multi-pass membrane protein</topology>
    </subcellularLocation>
    <subcellularLocation>
        <location evidence="15">Postsynaptic cell membrane</location>
        <topology evidence="15">Multi-pass membrane protein</topology>
    </subcellularLocation>
</comment>
<dbReference type="GO" id="GO:0006940">
    <property type="term" value="P:regulation of smooth muscle contraction"/>
    <property type="evidence" value="ECO:0007669"/>
    <property type="project" value="TreeGrafter"/>
</dbReference>
<evidence type="ECO:0000256" key="11">
    <source>
        <dbReference type="ARBA" id="ARBA00023180"/>
    </source>
</evidence>
<feature type="compositionally biased region" description="Low complexity" evidence="16">
    <location>
        <begin position="535"/>
        <end position="552"/>
    </location>
</feature>
<comment type="similarity">
    <text evidence="15">Belongs to the G-protein coupled receptor 1 family. Muscarinic acetylcholine receptor subfamily.</text>
</comment>
<feature type="compositionally biased region" description="Low complexity" evidence="16">
    <location>
        <begin position="618"/>
        <end position="636"/>
    </location>
</feature>
<keyword evidence="4 14" id="KW-0812">Transmembrane</keyword>
<organism evidence="18 19">
    <name type="scientific">Liparis tanakae</name>
    <name type="common">Tanaka's snailfish</name>
    <dbReference type="NCBI Taxonomy" id="230148"/>
    <lineage>
        <taxon>Eukaryota</taxon>
        <taxon>Metazoa</taxon>
        <taxon>Chordata</taxon>
        <taxon>Craniata</taxon>
        <taxon>Vertebrata</taxon>
        <taxon>Euteleostomi</taxon>
        <taxon>Actinopterygii</taxon>
        <taxon>Neopterygii</taxon>
        <taxon>Teleostei</taxon>
        <taxon>Neoteleostei</taxon>
        <taxon>Acanthomorphata</taxon>
        <taxon>Eupercaria</taxon>
        <taxon>Perciformes</taxon>
        <taxon>Cottioidei</taxon>
        <taxon>Cottales</taxon>
        <taxon>Liparidae</taxon>
        <taxon>Liparis</taxon>
    </lineage>
</organism>
<dbReference type="PROSITE" id="PS00237">
    <property type="entry name" value="G_PROTEIN_RECEP_F1_1"/>
    <property type="match status" value="1"/>
</dbReference>
<evidence type="ECO:0000259" key="17">
    <source>
        <dbReference type="PROSITE" id="PS50262"/>
    </source>
</evidence>
<keyword evidence="7 14" id="KW-0297">G-protein coupled receptor</keyword>
<evidence type="ECO:0000256" key="7">
    <source>
        <dbReference type="ARBA" id="ARBA00023040"/>
    </source>
</evidence>
<keyword evidence="13 15" id="KW-0628">Postsynaptic cell membrane</keyword>
<feature type="transmembrane region" description="Helical" evidence="15">
    <location>
        <begin position="255"/>
        <end position="283"/>
    </location>
</feature>
<proteinExistence type="inferred from homology"/>
<feature type="region of interest" description="Disordered" evidence="16">
    <location>
        <begin position="456"/>
        <end position="485"/>
    </location>
</feature>
<feature type="region of interest" description="Disordered" evidence="16">
    <location>
        <begin position="524"/>
        <end position="565"/>
    </location>
</feature>
<evidence type="ECO:0000256" key="6">
    <source>
        <dbReference type="ARBA" id="ARBA00023018"/>
    </source>
</evidence>
<keyword evidence="19" id="KW-1185">Reference proteome</keyword>
<sequence length="826" mass="91602">MPIDGNVKECSLLVTWGYFDIVLDNEQKQREWHLYRDAMIRTEEDNHAPPVDSMLSEHGPIALREMNASSITMRIGVRSEGHGGVWVWVCIELTHFHRGSESNEIEKLFFSNTGSSERRLADSTAAADGDESGDDEMRSDAKSDSRLCVEAVQECLGDTALMDSRGQREAETGVLLPPGPTELALRQGNRQPRICQDITMSSNSTDPGLFLTANTSLTAAGAYSQSNALESGGDPSESEYGNATAAHDPFRGHPLWQAVLIVLLTGLLSLVTIIGNILVVVSFKVNRQLKTVNNYFLLSLAVADLIIGVISMNLYTAYLVMGYWAMGNWACDMWLTIDYVASNASVMNLLVISFDRYFSITRPLTYRAKRTTKRAGIMIGLAWFVSFVLWAPAILLWQYFEGKRTVALNECQIQFLTEPTITFCTAVAAFYLPVTIMSVLYWLIYKETQNRSKELAGLQGSGSRGGIGGRGGNGRGEKSRFVHQTGSSRSCSSYELTRLSRRRSTCRELVGRFHCWPGVRSWRPGSTRQAEGDPDQSSSDSWNNNDAAASLDHSGSSEDEDCGGKERISQSHAIFSIVLSLPGIKAAVNSQLTSCEDLDAASEEDPLRGAEYNRDSLSTSTANTAAAATPDEANSSENSYHQRFCSRKMQSMPTIQVTSNQGSDDAPTTPTTAGDITTSNTTPTTTAKSPSVPMSFKDAALAKRFAARARTQITKRKRMSLVKEKKAAQTLSAILFAFIITWTPYNIMVLINIFCKVPDTLWAVGYWLCYVNSTVNPMCYALCNKTFRTTFKMILLCRWDQKKRRKQQFQQRQSVVFHRRIPREST</sequence>
<evidence type="ECO:0000256" key="14">
    <source>
        <dbReference type="RuleBase" id="RU000688"/>
    </source>
</evidence>
<dbReference type="Gene3D" id="1.20.1070.10">
    <property type="entry name" value="Rhodopsin 7-helix transmembrane proteins"/>
    <property type="match status" value="2"/>
</dbReference>
<keyword evidence="3" id="KW-0597">Phosphoprotein</keyword>
<evidence type="ECO:0000256" key="9">
    <source>
        <dbReference type="ARBA" id="ARBA00023157"/>
    </source>
</evidence>
<evidence type="ECO:0000256" key="4">
    <source>
        <dbReference type="ARBA" id="ARBA00022692"/>
    </source>
</evidence>
<comment type="caution">
    <text evidence="18">The sequence shown here is derived from an EMBL/GenBank/DDBJ whole genome shotgun (WGS) entry which is preliminary data.</text>
</comment>
<evidence type="ECO:0000256" key="10">
    <source>
        <dbReference type="ARBA" id="ARBA00023170"/>
    </source>
</evidence>
<feature type="transmembrane region" description="Helical" evidence="15">
    <location>
        <begin position="420"/>
        <end position="444"/>
    </location>
</feature>
<evidence type="ECO:0000313" key="19">
    <source>
        <dbReference type="Proteomes" id="UP000314294"/>
    </source>
</evidence>
<keyword evidence="5 15" id="KW-1133">Transmembrane helix</keyword>
<gene>
    <name evidence="18" type="primary">CHRM3</name>
    <name evidence="18" type="ORF">EYF80_019143</name>
</gene>
<dbReference type="InterPro" id="IPR017452">
    <property type="entry name" value="GPCR_Rhodpsn_7TM"/>
</dbReference>
<evidence type="ECO:0000256" key="2">
    <source>
        <dbReference type="ARBA" id="ARBA00022475"/>
    </source>
</evidence>
<keyword evidence="2 15" id="KW-1003">Cell membrane</keyword>
<dbReference type="GO" id="GO:0045211">
    <property type="term" value="C:postsynaptic membrane"/>
    <property type="evidence" value="ECO:0007669"/>
    <property type="project" value="UniProtKB-SubCell"/>
</dbReference>
<dbReference type="GO" id="GO:0016907">
    <property type="term" value="F:G protein-coupled acetylcholine receptor activity"/>
    <property type="evidence" value="ECO:0007669"/>
    <property type="project" value="UniProtKB-UniRule"/>
</dbReference>
<comment type="function">
    <text evidence="1">The muscarinic acetylcholine receptor mediates various cellular responses, including inhibition of adenylate cyclase, breakdown of phosphoinositides and modulation of potassium channels through the action of G proteins. Primary transducing effect is Pi turnover.</text>
</comment>
<evidence type="ECO:0000256" key="3">
    <source>
        <dbReference type="ARBA" id="ARBA00022553"/>
    </source>
</evidence>
<keyword evidence="9" id="KW-1015">Disulfide bond</keyword>
<evidence type="ECO:0000313" key="18">
    <source>
        <dbReference type="EMBL" id="TNN70559.1"/>
    </source>
</evidence>
<feature type="compositionally biased region" description="Polar residues" evidence="16">
    <location>
        <begin position="648"/>
        <end position="661"/>
    </location>
</feature>
<keyword evidence="8 15" id="KW-0472">Membrane</keyword>
<dbReference type="PRINTS" id="PR00237">
    <property type="entry name" value="GPCRRHODOPSN"/>
</dbReference>
<feature type="compositionally biased region" description="Basic and acidic residues" evidence="16">
    <location>
        <begin position="605"/>
        <end position="614"/>
    </location>
</feature>
<keyword evidence="6 15" id="KW-0770">Synapse</keyword>
<dbReference type="PANTHER" id="PTHR24247">
    <property type="entry name" value="5-HYDROXYTRYPTAMINE RECEPTOR"/>
    <property type="match status" value="1"/>
</dbReference>
<dbReference type="GO" id="GO:0030425">
    <property type="term" value="C:dendrite"/>
    <property type="evidence" value="ECO:0007669"/>
    <property type="project" value="TreeGrafter"/>
</dbReference>
<feature type="compositionally biased region" description="Basic and acidic residues" evidence="16">
    <location>
        <begin position="135"/>
        <end position="145"/>
    </location>
</feature>
<name>A0A4Z2HXI7_9TELE</name>
<keyword evidence="10 14" id="KW-0675">Receptor</keyword>
<feature type="transmembrane region" description="Helical" evidence="15">
    <location>
        <begin position="333"/>
        <end position="354"/>
    </location>
</feature>
<dbReference type="FunFam" id="1.20.1070.10:FF:000047">
    <property type="entry name" value="Muscarinic acetylcholine receptor"/>
    <property type="match status" value="1"/>
</dbReference>
<keyword evidence="12 14" id="KW-0807">Transducer</keyword>
<dbReference type="GO" id="GO:0007187">
    <property type="term" value="P:G protein-coupled receptor signaling pathway, coupled to cyclic nucleotide second messenger"/>
    <property type="evidence" value="ECO:0007669"/>
    <property type="project" value="TreeGrafter"/>
</dbReference>
<accession>A0A4Z2HXI7</accession>
<evidence type="ECO:0000256" key="12">
    <source>
        <dbReference type="ARBA" id="ARBA00023224"/>
    </source>
</evidence>
<protein>
    <recommendedName>
        <fullName evidence="15">Muscarinic acetylcholine receptor</fullName>
    </recommendedName>
</protein>
<evidence type="ECO:0000256" key="16">
    <source>
        <dbReference type="SAM" id="MobiDB-lite"/>
    </source>
</evidence>
<dbReference type="AlphaFoldDB" id="A0A4Z2HXI7"/>
<dbReference type="Proteomes" id="UP000314294">
    <property type="component" value="Unassembled WGS sequence"/>
</dbReference>
<evidence type="ECO:0000256" key="1">
    <source>
        <dbReference type="ARBA" id="ARBA00003336"/>
    </source>
</evidence>
<dbReference type="FunFam" id="1.20.1070.10:FF:000103">
    <property type="entry name" value="Muscarinic acetylcholine receptor"/>
    <property type="match status" value="1"/>
</dbReference>
<evidence type="ECO:0000256" key="5">
    <source>
        <dbReference type="ARBA" id="ARBA00022989"/>
    </source>
</evidence>
<feature type="compositionally biased region" description="Gly residues" evidence="16">
    <location>
        <begin position="459"/>
        <end position="474"/>
    </location>
</feature>
<dbReference type="InterPro" id="IPR000276">
    <property type="entry name" value="GPCR_Rhodpsn"/>
</dbReference>
<dbReference type="PRINTS" id="PR00243">
    <property type="entry name" value="MUSCARINICR"/>
</dbReference>
<dbReference type="OrthoDB" id="10071887at2759"/>
<evidence type="ECO:0000256" key="15">
    <source>
        <dbReference type="RuleBase" id="RU361191"/>
    </source>
</evidence>
<feature type="transmembrane region" description="Helical" evidence="15">
    <location>
        <begin position="760"/>
        <end position="783"/>
    </location>
</feature>
<dbReference type="GO" id="GO:0004993">
    <property type="term" value="F:G protein-coupled serotonin receptor activity"/>
    <property type="evidence" value="ECO:0007669"/>
    <property type="project" value="TreeGrafter"/>
</dbReference>
<dbReference type="PANTHER" id="PTHR24247:SF183">
    <property type="entry name" value="MUSCARINIC ACETYLCHOLINE RECEPTOR M3"/>
    <property type="match status" value="1"/>
</dbReference>
<feature type="region of interest" description="Disordered" evidence="16">
    <location>
        <begin position="120"/>
        <end position="145"/>
    </location>
</feature>
<feature type="region of interest" description="Disordered" evidence="16">
    <location>
        <begin position="599"/>
        <end position="692"/>
    </location>
</feature>
<keyword evidence="11" id="KW-0325">Glycoprotein</keyword>
<reference evidence="18 19" key="1">
    <citation type="submission" date="2019-03" db="EMBL/GenBank/DDBJ databases">
        <title>First draft genome of Liparis tanakae, snailfish: a comprehensive survey of snailfish specific genes.</title>
        <authorList>
            <person name="Kim W."/>
            <person name="Song I."/>
            <person name="Jeong J.-H."/>
            <person name="Kim D."/>
            <person name="Kim S."/>
            <person name="Ryu S."/>
            <person name="Song J.Y."/>
            <person name="Lee S.K."/>
        </authorList>
    </citation>
    <scope>NUCLEOTIDE SEQUENCE [LARGE SCALE GENOMIC DNA]</scope>
    <source>
        <tissue evidence="18">Muscle</tissue>
    </source>
</reference>
<evidence type="ECO:0000256" key="8">
    <source>
        <dbReference type="ARBA" id="ARBA00023136"/>
    </source>
</evidence>
<dbReference type="PROSITE" id="PS50262">
    <property type="entry name" value="G_PROTEIN_RECEP_F1_2"/>
    <property type="match status" value="1"/>
</dbReference>
<dbReference type="EMBL" id="SRLO01000161">
    <property type="protein sequence ID" value="TNN70559.1"/>
    <property type="molecule type" value="Genomic_DNA"/>
</dbReference>
<feature type="transmembrane region" description="Helical" evidence="15">
    <location>
        <begin position="375"/>
        <end position="400"/>
    </location>
</feature>
<dbReference type="GO" id="GO:0007197">
    <property type="term" value="P:adenylate cyclase-inhibiting G protein-coupled acetylcholine receptor signaling pathway"/>
    <property type="evidence" value="ECO:0007669"/>
    <property type="project" value="TreeGrafter"/>
</dbReference>
<evidence type="ECO:0000256" key="13">
    <source>
        <dbReference type="ARBA" id="ARBA00023257"/>
    </source>
</evidence>
<feature type="transmembrane region" description="Helical" evidence="15">
    <location>
        <begin position="295"/>
        <end position="321"/>
    </location>
</feature>
<dbReference type="InterPro" id="IPR000995">
    <property type="entry name" value="Musac_Ach_rcpt"/>
</dbReference>
<dbReference type="SUPFAM" id="SSF81321">
    <property type="entry name" value="Family A G protein-coupled receptor-like"/>
    <property type="match status" value="1"/>
</dbReference>
<dbReference type="Pfam" id="PF00001">
    <property type="entry name" value="7tm_1"/>
    <property type="match status" value="1"/>
</dbReference>
<dbReference type="SMART" id="SM01381">
    <property type="entry name" value="7TM_GPCR_Srsx"/>
    <property type="match status" value="1"/>
</dbReference>
<feature type="domain" description="G-protein coupled receptors family 1 profile" evidence="17">
    <location>
        <begin position="275"/>
        <end position="780"/>
    </location>
</feature>